<sequence length="37" mass="4216">MQLPRPSLSLTTLMELGVVMEGLSLSFQRRWIKGRAL</sequence>
<organism evidence="1">
    <name type="scientific">Cucumis melo</name>
    <name type="common">Muskmelon</name>
    <dbReference type="NCBI Taxonomy" id="3656"/>
    <lineage>
        <taxon>Eukaryota</taxon>
        <taxon>Viridiplantae</taxon>
        <taxon>Streptophyta</taxon>
        <taxon>Embryophyta</taxon>
        <taxon>Tracheophyta</taxon>
        <taxon>Spermatophyta</taxon>
        <taxon>Magnoliopsida</taxon>
        <taxon>eudicotyledons</taxon>
        <taxon>Gunneridae</taxon>
        <taxon>Pentapetalae</taxon>
        <taxon>rosids</taxon>
        <taxon>fabids</taxon>
        <taxon>Cucurbitales</taxon>
        <taxon>Cucurbitaceae</taxon>
        <taxon>Benincaseae</taxon>
        <taxon>Cucumis</taxon>
    </lineage>
</organism>
<evidence type="ECO:0000313" key="1">
    <source>
        <dbReference type="EnsemblPlants" id="MELO3C030080.2.1"/>
    </source>
</evidence>
<reference evidence="1" key="1">
    <citation type="submission" date="2023-03" db="UniProtKB">
        <authorList>
            <consortium name="EnsemblPlants"/>
        </authorList>
    </citation>
    <scope>IDENTIFICATION</scope>
</reference>
<dbReference type="Gramene" id="MELO3C030080.2.1">
    <property type="protein sequence ID" value="MELO3C030080.2.1"/>
    <property type="gene ID" value="MELO3C030080.2"/>
</dbReference>
<name>A0A9I9E800_CUCME</name>
<dbReference type="AlphaFoldDB" id="A0A9I9E800"/>
<protein>
    <submittedName>
        <fullName evidence="1">Uncharacterized protein</fullName>
    </submittedName>
</protein>
<proteinExistence type="predicted"/>
<dbReference type="EnsemblPlants" id="MELO3C030080.2.1">
    <property type="protein sequence ID" value="MELO3C030080.2.1"/>
    <property type="gene ID" value="MELO3C030080.2"/>
</dbReference>
<accession>A0A9I9E800</accession>